<comment type="caution">
    <text evidence="1">The sequence shown here is derived from an EMBL/GenBank/DDBJ whole genome shotgun (WGS) entry which is preliminary data.</text>
</comment>
<protein>
    <recommendedName>
        <fullName evidence="3">Restriction endonuclease</fullName>
    </recommendedName>
</protein>
<accession>A0A9X2KN98</accession>
<evidence type="ECO:0000313" key="1">
    <source>
        <dbReference type="EMBL" id="MCP3732567.1"/>
    </source>
</evidence>
<name>A0A9X2KN98_9SPHN</name>
<dbReference type="RefSeq" id="WP_254296115.1">
    <property type="nucleotide sequence ID" value="NZ_JAMLDX010000020.1"/>
</dbReference>
<dbReference type="Proteomes" id="UP001139451">
    <property type="component" value="Unassembled WGS sequence"/>
</dbReference>
<gene>
    <name evidence="1" type="ORF">M9978_19265</name>
</gene>
<evidence type="ECO:0000313" key="2">
    <source>
        <dbReference type="Proteomes" id="UP001139451"/>
    </source>
</evidence>
<organism evidence="1 2">
    <name type="scientific">Sphingomonas tagetis</name>
    <dbReference type="NCBI Taxonomy" id="2949092"/>
    <lineage>
        <taxon>Bacteria</taxon>
        <taxon>Pseudomonadati</taxon>
        <taxon>Pseudomonadota</taxon>
        <taxon>Alphaproteobacteria</taxon>
        <taxon>Sphingomonadales</taxon>
        <taxon>Sphingomonadaceae</taxon>
        <taxon>Sphingomonas</taxon>
    </lineage>
</organism>
<evidence type="ECO:0008006" key="3">
    <source>
        <dbReference type="Google" id="ProtNLM"/>
    </source>
</evidence>
<keyword evidence="2" id="KW-1185">Reference proteome</keyword>
<sequence>MPNVTVRPVHFEDFSGQEFERLVFGYHLWADWSDLAWYGQTGSDMGRDIIGIEPIDETSGRRTVIQCANRDDLPVAKAKRDMKGAANAPTGVPEAFKFVCRGAVSARRRDAIAKAAKALKIGHVTIWSGAEFEEHLRLRAEFLLRRFVDGVPFPDDGAGLQAFFSTFADIGDAEVLAQMAMPFERPAFWTPFHAESNLGAFRQAIEDTIGALSTGIWRSRDGELIRRIPSIRDIRDTGTRKAFEGIVRSLDNMRQLFKRRMQDGSIEHCQCGDPNCPTFILHGDVGTELDHARTAILDRVRAVIPNFHIRVE</sequence>
<dbReference type="AlphaFoldDB" id="A0A9X2KN98"/>
<proteinExistence type="predicted"/>
<reference evidence="1" key="1">
    <citation type="submission" date="2022-05" db="EMBL/GenBank/DDBJ databases">
        <title>Sphingomonas sp. strain MG17 Genome sequencing and assembly.</title>
        <authorList>
            <person name="Kim I."/>
        </authorList>
    </citation>
    <scope>NUCLEOTIDE SEQUENCE</scope>
    <source>
        <strain evidence="1">MG17</strain>
    </source>
</reference>
<dbReference type="EMBL" id="JAMLDX010000020">
    <property type="protein sequence ID" value="MCP3732567.1"/>
    <property type="molecule type" value="Genomic_DNA"/>
</dbReference>